<evidence type="ECO:0000313" key="11">
    <source>
        <dbReference type="Proteomes" id="UP000887566"/>
    </source>
</evidence>
<dbReference type="PRINTS" id="PR00193">
    <property type="entry name" value="MYOSINHEAVY"/>
</dbReference>
<dbReference type="FunFam" id="1.10.10.820:FF:000001">
    <property type="entry name" value="Myosin heavy chain"/>
    <property type="match status" value="1"/>
</dbReference>
<accession>A0A914WEW7</accession>
<keyword evidence="11" id="KW-1185">Reference proteome</keyword>
<sequence length="483" mass="53148">MDSFRDTKALKYLRPSQVGPMAAGLSAFGASELPAVEEPSTIWIPDDKLGYKLANVVERSDAGVVVKAKNKENVFEEMDIPSDETQEVNPSAFELCEDMASLTHLNEASVLHNLRQRFLLDLIHTFSGLFCVTINPWRWLPIYTDQVVQLYTGAQEHTPPHVFAIAQTAYSGILKGGGDQSILITGESGAGKTENTKKIIQYFTVVAGGGMSRMCKSATFNSALSSSSLEEQIAEMNPLLESFGNAKTTQNDNSSRFGKFIRIKFGSDGIVVGTEIESYLLEKSRVVSQNVSERSFHIFYQLLSEGFPASLKQALNLRMPASSYRFINRGGPDSDQVDSINDAVDAQHTDRALNTLGFSPDEKLYLYQMVAACLLMGQLKFTERTGFDQTFIDGTAEANDVCALIGLKTNRFVDGLTEPTMKVGDQLIRKSQNLEKTLFSVSAVAKSVYERTFKWIVTKCNSSLRAKGAGKQSLAGRLAHFLT</sequence>
<evidence type="ECO:0000313" key="12">
    <source>
        <dbReference type="WBParaSite" id="PSAMB.scaffold3973size16198.g23090.t1"/>
    </source>
</evidence>
<evidence type="ECO:0000256" key="1">
    <source>
        <dbReference type="ARBA" id="ARBA00008314"/>
    </source>
</evidence>
<evidence type="ECO:0000256" key="2">
    <source>
        <dbReference type="ARBA" id="ARBA00022741"/>
    </source>
</evidence>
<keyword evidence="4" id="KW-0175">Coiled coil</keyword>
<dbReference type="GO" id="GO:0051015">
    <property type="term" value="F:actin filament binding"/>
    <property type="evidence" value="ECO:0007669"/>
    <property type="project" value="TreeGrafter"/>
</dbReference>
<keyword evidence="6 8" id="KW-0505">Motor protein</keyword>
<evidence type="ECO:0000259" key="10">
    <source>
        <dbReference type="PROSITE" id="PS51844"/>
    </source>
</evidence>
<keyword evidence="5 8" id="KW-0518">Myosin</keyword>
<dbReference type="SUPFAM" id="SSF52540">
    <property type="entry name" value="P-loop containing nucleoside triphosphate hydrolases"/>
    <property type="match status" value="1"/>
</dbReference>
<dbReference type="Proteomes" id="UP000887566">
    <property type="component" value="Unplaced"/>
</dbReference>
<dbReference type="InterPro" id="IPR036961">
    <property type="entry name" value="Kinesin_motor_dom_sf"/>
</dbReference>
<evidence type="ECO:0000256" key="6">
    <source>
        <dbReference type="ARBA" id="ARBA00023175"/>
    </source>
</evidence>
<dbReference type="SMART" id="SM00242">
    <property type="entry name" value="MYSc"/>
    <property type="match status" value="1"/>
</dbReference>
<dbReference type="WBParaSite" id="PSAMB.scaffold3973size16198.g23090.t1">
    <property type="protein sequence ID" value="PSAMB.scaffold3973size16198.g23090.t1"/>
    <property type="gene ID" value="PSAMB.scaffold3973size16198.g23090"/>
</dbReference>
<name>A0A914WEW7_9BILA</name>
<keyword evidence="3 8" id="KW-0067">ATP-binding</keyword>
<comment type="similarity">
    <text evidence="1 8">Belongs to the TRAFAC class myosin-kinesin ATPase superfamily. Myosin family.</text>
</comment>
<evidence type="ECO:0000256" key="4">
    <source>
        <dbReference type="ARBA" id="ARBA00023054"/>
    </source>
</evidence>
<evidence type="ECO:0000256" key="5">
    <source>
        <dbReference type="ARBA" id="ARBA00023123"/>
    </source>
</evidence>
<organism evidence="11 12">
    <name type="scientific">Plectus sambesii</name>
    <dbReference type="NCBI Taxonomy" id="2011161"/>
    <lineage>
        <taxon>Eukaryota</taxon>
        <taxon>Metazoa</taxon>
        <taxon>Ecdysozoa</taxon>
        <taxon>Nematoda</taxon>
        <taxon>Chromadorea</taxon>
        <taxon>Plectida</taxon>
        <taxon>Plectina</taxon>
        <taxon>Plectoidea</taxon>
        <taxon>Plectidae</taxon>
        <taxon>Plectus</taxon>
    </lineage>
</organism>
<feature type="domain" description="Myosin motor" evidence="9">
    <location>
        <begin position="94"/>
        <end position="483"/>
    </location>
</feature>
<dbReference type="Pfam" id="PF00063">
    <property type="entry name" value="Myosin_head"/>
    <property type="match status" value="1"/>
</dbReference>
<feature type="domain" description="Myosin N-terminal SH3-like" evidence="10">
    <location>
        <begin position="37"/>
        <end position="90"/>
    </location>
</feature>
<dbReference type="Gene3D" id="3.40.850.10">
    <property type="entry name" value="Kinesin motor domain"/>
    <property type="match status" value="1"/>
</dbReference>
<keyword evidence="2 8" id="KW-0547">Nucleotide-binding</keyword>
<protein>
    <submittedName>
        <fullName evidence="12">Myosin motor domain-containing protein</fullName>
    </submittedName>
</protein>
<dbReference type="AlphaFoldDB" id="A0A914WEW7"/>
<dbReference type="InterPro" id="IPR004009">
    <property type="entry name" value="SH3_Myosin"/>
</dbReference>
<evidence type="ECO:0000259" key="9">
    <source>
        <dbReference type="PROSITE" id="PS51456"/>
    </source>
</evidence>
<dbReference type="GO" id="GO:0016459">
    <property type="term" value="C:myosin complex"/>
    <property type="evidence" value="ECO:0007669"/>
    <property type="project" value="UniProtKB-KW"/>
</dbReference>
<keyword evidence="7 8" id="KW-0009">Actin-binding</keyword>
<feature type="binding site" evidence="8">
    <location>
        <begin position="186"/>
        <end position="193"/>
    </location>
    <ligand>
        <name>ATP</name>
        <dbReference type="ChEBI" id="CHEBI:30616"/>
    </ligand>
</feature>
<evidence type="ECO:0000256" key="3">
    <source>
        <dbReference type="ARBA" id="ARBA00022840"/>
    </source>
</evidence>
<dbReference type="InterPro" id="IPR027417">
    <property type="entry name" value="P-loop_NTPase"/>
</dbReference>
<dbReference type="PANTHER" id="PTHR13140">
    <property type="entry name" value="MYOSIN"/>
    <property type="match status" value="1"/>
</dbReference>
<reference evidence="12" key="1">
    <citation type="submission" date="2022-11" db="UniProtKB">
        <authorList>
            <consortium name="WormBaseParasite"/>
        </authorList>
    </citation>
    <scope>IDENTIFICATION</scope>
</reference>
<dbReference type="GO" id="GO:0005524">
    <property type="term" value="F:ATP binding"/>
    <property type="evidence" value="ECO:0007669"/>
    <property type="project" value="UniProtKB-UniRule"/>
</dbReference>
<evidence type="ECO:0000256" key="7">
    <source>
        <dbReference type="ARBA" id="ARBA00023203"/>
    </source>
</evidence>
<dbReference type="Gene3D" id="1.20.120.720">
    <property type="entry name" value="Myosin VI head, motor domain, U50 subdomain"/>
    <property type="match status" value="1"/>
</dbReference>
<dbReference type="PANTHER" id="PTHR13140:SF857">
    <property type="entry name" value="MYOSIN-11"/>
    <property type="match status" value="1"/>
</dbReference>
<dbReference type="GO" id="GO:0000146">
    <property type="term" value="F:microfilament motor activity"/>
    <property type="evidence" value="ECO:0007669"/>
    <property type="project" value="TreeGrafter"/>
</dbReference>
<comment type="caution">
    <text evidence="8">Lacks conserved residue(s) required for the propagation of feature annotation.</text>
</comment>
<dbReference type="GO" id="GO:0007015">
    <property type="term" value="P:actin filament organization"/>
    <property type="evidence" value="ECO:0007669"/>
    <property type="project" value="TreeGrafter"/>
</dbReference>
<dbReference type="PROSITE" id="PS51456">
    <property type="entry name" value="MYOSIN_MOTOR"/>
    <property type="match status" value="1"/>
</dbReference>
<dbReference type="InterPro" id="IPR001609">
    <property type="entry name" value="Myosin_head_motor_dom-like"/>
</dbReference>
<proteinExistence type="inferred from homology"/>
<evidence type="ECO:0000256" key="8">
    <source>
        <dbReference type="PROSITE-ProRule" id="PRU00782"/>
    </source>
</evidence>
<dbReference type="GO" id="GO:0016020">
    <property type="term" value="C:membrane"/>
    <property type="evidence" value="ECO:0007669"/>
    <property type="project" value="TreeGrafter"/>
</dbReference>
<dbReference type="PROSITE" id="PS51844">
    <property type="entry name" value="SH3_LIKE"/>
    <property type="match status" value="1"/>
</dbReference>
<dbReference type="Gene3D" id="1.10.10.820">
    <property type="match status" value="1"/>
</dbReference>
<dbReference type="GO" id="GO:0005737">
    <property type="term" value="C:cytoplasm"/>
    <property type="evidence" value="ECO:0007669"/>
    <property type="project" value="TreeGrafter"/>
</dbReference>